<dbReference type="PANTHER" id="PTHR30469:SF37">
    <property type="entry name" value="RAGD PROTEIN"/>
    <property type="match status" value="1"/>
</dbReference>
<dbReference type="NCBIfam" id="TIGR01730">
    <property type="entry name" value="RND_mfp"/>
    <property type="match status" value="1"/>
</dbReference>
<dbReference type="Pfam" id="PF25954">
    <property type="entry name" value="Beta-barrel_RND_2"/>
    <property type="match status" value="1"/>
</dbReference>
<evidence type="ECO:0000259" key="8">
    <source>
        <dbReference type="Pfam" id="PF25954"/>
    </source>
</evidence>
<dbReference type="Pfam" id="PF25917">
    <property type="entry name" value="BSH_RND"/>
    <property type="match status" value="1"/>
</dbReference>
<comment type="caution">
    <text evidence="10">The sequence shown here is derived from an EMBL/GenBank/DDBJ whole genome shotgun (WGS) entry which is preliminary data.</text>
</comment>
<feature type="domain" description="Multidrug resistance protein MdtA-like alpha-helical hairpin" evidence="6">
    <location>
        <begin position="121"/>
        <end position="182"/>
    </location>
</feature>
<evidence type="ECO:0000313" key="11">
    <source>
        <dbReference type="Proteomes" id="UP000653472"/>
    </source>
</evidence>
<dbReference type="EMBL" id="JAAVXB010000012">
    <property type="protein sequence ID" value="NKF24168.1"/>
    <property type="molecule type" value="Genomic_DNA"/>
</dbReference>
<feature type="domain" description="Multidrug resistance protein MdtA-like barrel-sandwich hybrid" evidence="7">
    <location>
        <begin position="82"/>
        <end position="216"/>
    </location>
</feature>
<gene>
    <name evidence="10" type="ORF">G7Y82_17785</name>
</gene>
<dbReference type="InterPro" id="IPR058624">
    <property type="entry name" value="MdtA-like_HH"/>
</dbReference>
<dbReference type="GO" id="GO:0015562">
    <property type="term" value="F:efflux transmembrane transporter activity"/>
    <property type="evidence" value="ECO:0007669"/>
    <property type="project" value="TreeGrafter"/>
</dbReference>
<comment type="similarity">
    <text evidence="2">Belongs to the membrane fusion protein (MFP) (TC 8.A.1) family.</text>
</comment>
<dbReference type="AlphaFoldDB" id="A0A969WDV1"/>
<dbReference type="SUPFAM" id="SSF111369">
    <property type="entry name" value="HlyD-like secretion proteins"/>
    <property type="match status" value="1"/>
</dbReference>
<dbReference type="InterPro" id="IPR058625">
    <property type="entry name" value="MdtA-like_BSH"/>
</dbReference>
<evidence type="ECO:0000313" key="10">
    <source>
        <dbReference type="EMBL" id="NKF24168.1"/>
    </source>
</evidence>
<evidence type="ECO:0000256" key="3">
    <source>
        <dbReference type="ARBA" id="ARBA00022448"/>
    </source>
</evidence>
<organism evidence="10 11">
    <name type="scientific">Solimonas marina</name>
    <dbReference type="NCBI Taxonomy" id="2714601"/>
    <lineage>
        <taxon>Bacteria</taxon>
        <taxon>Pseudomonadati</taxon>
        <taxon>Pseudomonadota</taxon>
        <taxon>Gammaproteobacteria</taxon>
        <taxon>Nevskiales</taxon>
        <taxon>Nevskiaceae</taxon>
        <taxon>Solimonas</taxon>
    </lineage>
</organism>
<dbReference type="InterPro" id="IPR058627">
    <property type="entry name" value="MdtA-like_C"/>
</dbReference>
<protein>
    <submittedName>
        <fullName evidence="10">Efflux RND transporter periplasmic adaptor subunit</fullName>
    </submittedName>
</protein>
<dbReference type="Gene3D" id="2.40.420.20">
    <property type="match status" value="1"/>
</dbReference>
<dbReference type="InterPro" id="IPR058792">
    <property type="entry name" value="Beta-barrel_RND_2"/>
</dbReference>
<dbReference type="GO" id="GO:1990281">
    <property type="term" value="C:efflux pump complex"/>
    <property type="evidence" value="ECO:0007669"/>
    <property type="project" value="TreeGrafter"/>
</dbReference>
<sequence>MSPTNQTQPPAAPRGLRTAGIVAAVIAALIVVVGLTARARSNSQVAQWTEAHAIPTVKIVTPQPLGAGSGLQLPARLEAYSTAPIYARVNGYLKDWKVDIGTHVKAGQLLAEVETPDLDQQLAQARANLIQAKADEKLAESTAKRWQGMLGTDAVSKQEVDEKVGDYAAKKAAAQAAQAAVDALAATQGFKRIAAPFDGIVTSRNTDVGQLISSNGSGTPLFTVSDTHKLRVYVQVPQSYVPDIKVGSEAQLVVPERPGKTFDAKVESTSGAIDAMSGASLVQLVVDNDKGQLLAGGYADITLTVPPDGDSLTIPGSALIFDAGGVRVAVVGTDNKVSMKPITINRDLGKSLEVSGLSKSDRVIDSPFDSLMAGDEVQIAPEQPDADATKTKKS</sequence>
<dbReference type="Pfam" id="PF25876">
    <property type="entry name" value="HH_MFP_RND"/>
    <property type="match status" value="1"/>
</dbReference>
<keyword evidence="5" id="KW-1133">Transmembrane helix</keyword>
<dbReference type="InterPro" id="IPR006143">
    <property type="entry name" value="RND_pump_MFP"/>
</dbReference>
<evidence type="ECO:0000259" key="7">
    <source>
        <dbReference type="Pfam" id="PF25917"/>
    </source>
</evidence>
<proteinExistence type="inferred from homology"/>
<evidence type="ECO:0000256" key="2">
    <source>
        <dbReference type="ARBA" id="ARBA00009477"/>
    </source>
</evidence>
<keyword evidence="5" id="KW-0812">Transmembrane</keyword>
<feature type="domain" description="CusB-like beta-barrel" evidence="8">
    <location>
        <begin position="233"/>
        <end position="304"/>
    </location>
</feature>
<dbReference type="Gene3D" id="1.10.287.470">
    <property type="entry name" value="Helix hairpin bin"/>
    <property type="match status" value="1"/>
</dbReference>
<dbReference type="Gene3D" id="2.40.30.170">
    <property type="match status" value="1"/>
</dbReference>
<dbReference type="Proteomes" id="UP000653472">
    <property type="component" value="Unassembled WGS sequence"/>
</dbReference>
<dbReference type="Gene3D" id="2.40.50.100">
    <property type="match status" value="1"/>
</dbReference>
<keyword evidence="11" id="KW-1185">Reference proteome</keyword>
<accession>A0A969WDV1</accession>
<evidence type="ECO:0000259" key="6">
    <source>
        <dbReference type="Pfam" id="PF25876"/>
    </source>
</evidence>
<dbReference type="PANTHER" id="PTHR30469">
    <property type="entry name" value="MULTIDRUG RESISTANCE PROTEIN MDTA"/>
    <property type="match status" value="1"/>
</dbReference>
<evidence type="ECO:0000256" key="1">
    <source>
        <dbReference type="ARBA" id="ARBA00004196"/>
    </source>
</evidence>
<evidence type="ECO:0000256" key="5">
    <source>
        <dbReference type="SAM" id="Phobius"/>
    </source>
</evidence>
<comment type="subcellular location">
    <subcellularLocation>
        <location evidence="1">Cell envelope</location>
    </subcellularLocation>
</comment>
<name>A0A969WDV1_9GAMM</name>
<evidence type="ECO:0000259" key="9">
    <source>
        <dbReference type="Pfam" id="PF25967"/>
    </source>
</evidence>
<reference evidence="10" key="1">
    <citation type="submission" date="2020-03" db="EMBL/GenBank/DDBJ databases">
        <title>Solimonas marina sp. nov., isolated from deep seawater of the Pacific Ocean.</title>
        <authorList>
            <person name="Liu X."/>
            <person name="Lai Q."/>
            <person name="Sun F."/>
            <person name="Gai Y."/>
            <person name="Li G."/>
            <person name="Shao Z."/>
        </authorList>
    </citation>
    <scope>NUCLEOTIDE SEQUENCE</scope>
    <source>
        <strain evidence="10">C16B3</strain>
    </source>
</reference>
<feature type="region of interest" description="Disordered" evidence="4">
    <location>
        <begin position="375"/>
        <end position="394"/>
    </location>
</feature>
<dbReference type="Pfam" id="PF25967">
    <property type="entry name" value="RND-MFP_C"/>
    <property type="match status" value="1"/>
</dbReference>
<keyword evidence="3" id="KW-0813">Transport</keyword>
<feature type="transmembrane region" description="Helical" evidence="5">
    <location>
        <begin position="20"/>
        <end position="37"/>
    </location>
</feature>
<keyword evidence="5" id="KW-0472">Membrane</keyword>
<evidence type="ECO:0000256" key="4">
    <source>
        <dbReference type="SAM" id="MobiDB-lite"/>
    </source>
</evidence>
<feature type="domain" description="Multidrug resistance protein MdtA-like C-terminal permuted SH3" evidence="9">
    <location>
        <begin position="311"/>
        <end position="364"/>
    </location>
</feature>
<dbReference type="RefSeq" id="WP_168149497.1">
    <property type="nucleotide sequence ID" value="NZ_JAAVXB010000012.1"/>
</dbReference>